<dbReference type="Gramene" id="OPUNC02G01590.1">
    <property type="protein sequence ID" value="OPUNC02G01590.1"/>
    <property type="gene ID" value="OPUNC02G01590"/>
</dbReference>
<sequence length="93" mass="10513">MAAVELAGSLDLPGNCLRGIRFGIAEWQTRPCWQSLNTESERLILGKCTTGKYTLNRMWSFDERITLKILNYSALEMVVCAKQNQCSGEDTCY</sequence>
<reference evidence="1" key="2">
    <citation type="submission" date="2018-05" db="EMBL/GenBank/DDBJ databases">
        <title>OpunRS2 (Oryza punctata Reference Sequence Version 2).</title>
        <authorList>
            <person name="Zhang J."/>
            <person name="Kudrna D."/>
            <person name="Lee S."/>
            <person name="Talag J."/>
            <person name="Welchert J."/>
            <person name="Wing R.A."/>
        </authorList>
    </citation>
    <scope>NUCLEOTIDE SEQUENCE [LARGE SCALE GENOMIC DNA]</scope>
</reference>
<dbReference type="Proteomes" id="UP000026962">
    <property type="component" value="Chromosome 2"/>
</dbReference>
<dbReference type="AlphaFoldDB" id="A0A0E0JV07"/>
<evidence type="ECO:0000313" key="2">
    <source>
        <dbReference type="Proteomes" id="UP000026962"/>
    </source>
</evidence>
<proteinExistence type="predicted"/>
<evidence type="ECO:0000313" key="1">
    <source>
        <dbReference type="EnsemblPlants" id="OPUNC02G01590.1"/>
    </source>
</evidence>
<dbReference type="EnsemblPlants" id="OPUNC02G01590.1">
    <property type="protein sequence ID" value="OPUNC02G01590.1"/>
    <property type="gene ID" value="OPUNC02G01590"/>
</dbReference>
<accession>A0A0E0JV07</accession>
<name>A0A0E0JV07_ORYPU</name>
<reference evidence="1" key="1">
    <citation type="submission" date="2015-04" db="UniProtKB">
        <authorList>
            <consortium name="EnsemblPlants"/>
        </authorList>
    </citation>
    <scope>IDENTIFICATION</scope>
</reference>
<keyword evidence="2" id="KW-1185">Reference proteome</keyword>
<protein>
    <submittedName>
        <fullName evidence="1">Uncharacterized protein</fullName>
    </submittedName>
</protein>
<dbReference type="HOGENOM" id="CLU_2403441_0_0_1"/>
<organism evidence="1">
    <name type="scientific">Oryza punctata</name>
    <name type="common">Red rice</name>
    <dbReference type="NCBI Taxonomy" id="4537"/>
    <lineage>
        <taxon>Eukaryota</taxon>
        <taxon>Viridiplantae</taxon>
        <taxon>Streptophyta</taxon>
        <taxon>Embryophyta</taxon>
        <taxon>Tracheophyta</taxon>
        <taxon>Spermatophyta</taxon>
        <taxon>Magnoliopsida</taxon>
        <taxon>Liliopsida</taxon>
        <taxon>Poales</taxon>
        <taxon>Poaceae</taxon>
        <taxon>BOP clade</taxon>
        <taxon>Oryzoideae</taxon>
        <taxon>Oryzeae</taxon>
        <taxon>Oryzinae</taxon>
        <taxon>Oryza</taxon>
    </lineage>
</organism>